<dbReference type="InterPro" id="IPR007438">
    <property type="entry name" value="DUF488"/>
</dbReference>
<dbReference type="EMBL" id="JX684078">
    <property type="protein sequence ID" value="AGF92960.1"/>
    <property type="molecule type" value="Genomic_DNA"/>
</dbReference>
<accession>M1PPF2</accession>
<organism evidence="1">
    <name type="scientific">uncultured organism</name>
    <dbReference type="NCBI Taxonomy" id="155900"/>
    <lineage>
        <taxon>unclassified sequences</taxon>
        <taxon>environmental samples</taxon>
    </lineage>
</organism>
<gene>
    <name evidence="1" type="ORF">FLSS-6_0015</name>
</gene>
<dbReference type="Pfam" id="PF04343">
    <property type="entry name" value="DUF488"/>
    <property type="match status" value="1"/>
</dbReference>
<evidence type="ECO:0000313" key="1">
    <source>
        <dbReference type="EMBL" id="AGF92960.1"/>
    </source>
</evidence>
<name>M1PPF2_9ZZZZ</name>
<dbReference type="AlphaFoldDB" id="M1PPF2"/>
<dbReference type="InterPro" id="IPR014519">
    <property type="entry name" value="UCP024492"/>
</dbReference>
<dbReference type="PANTHER" id="PTHR39337:SF1">
    <property type="entry name" value="BLR5642 PROTEIN"/>
    <property type="match status" value="1"/>
</dbReference>
<dbReference type="PIRSF" id="PIRSF024492">
    <property type="entry name" value="UCP024492"/>
    <property type="match status" value="1"/>
</dbReference>
<dbReference type="PANTHER" id="PTHR39337">
    <property type="entry name" value="BLR5642 PROTEIN"/>
    <property type="match status" value="1"/>
</dbReference>
<reference evidence="1" key="1">
    <citation type="journal article" date="2013" name="Syst. Appl. Microbiol.">
        <title>New insights into the archaeal diversity of a hypersaline microbial mat obtained by a metagenomic approach.</title>
        <authorList>
            <person name="Lopez-Lopez A."/>
            <person name="Richter M."/>
            <person name="Pena A."/>
            <person name="Tamames J."/>
            <person name="Rossello-Mora R."/>
        </authorList>
    </citation>
    <scope>NUCLEOTIDE SEQUENCE</scope>
</reference>
<protein>
    <submittedName>
        <fullName evidence="1">Uncharacterized conserved protein UCP024492</fullName>
    </submittedName>
</protein>
<proteinExistence type="predicted"/>
<sequence>MPSVQELYTIGYEGRSIDEFLDLLEENGIQHLVDVRSYPSSKREEFNKGQLKETLFHKSILYKHLEGLGGMKEGDYSDIMETEGWKEQYEELKGLAEKGKTAMMCLEKDPMRCHRRHIAERLEEEGWEVIHIGKGGSWKERKLDDF</sequence>